<sequence length="247" mass="27986">MKRSAAATLRRTLRRGVTWRRKWDGNEEICIERLISPLRYDVAVRAQFFAFLNACEDLSDADVTEAARSQPYRVWFERVAMPRFRPWTLADSNLLESQFDERVLRSRSMARSFRDKGFDSRTPVMLRYHRGDVVTDSGVHVSAHLHVGDGGHRLALLMGSGQPLQPAQFRVDPRPTSFVIDNTAILAEALDLSEAEYTRFVSAGYADEQFERLSDLLDHVSIVDPARVDELTCLLHAHGRKAVVAGS</sequence>
<reference evidence="1 2" key="1">
    <citation type="journal article" date="2013" name="ISME J.">
        <title>A metabolic model for members of the genus Tetrasphaera involved in enhanced biological phosphorus removal.</title>
        <authorList>
            <person name="Kristiansen R."/>
            <person name="Nguyen H.T.T."/>
            <person name="Saunders A.M."/>
            <person name="Nielsen J.L."/>
            <person name="Wimmer R."/>
            <person name="Le V.Q."/>
            <person name="McIlroy S.J."/>
            <person name="Petrovski S."/>
            <person name="Seviour R.J."/>
            <person name="Calteau A."/>
            <person name="Nielsen K.L."/>
            <person name="Nielsen P.H."/>
        </authorList>
    </citation>
    <scope>NUCLEOTIDE SEQUENCE [LARGE SCALE GENOMIC DNA]</scope>
    <source>
        <strain evidence="1 2">T1-X7</strain>
    </source>
</reference>
<dbReference type="Proteomes" id="UP000035721">
    <property type="component" value="Unassembled WGS sequence"/>
</dbReference>
<accession>A0A077M4T7</accession>
<keyword evidence="2" id="KW-1185">Reference proteome</keyword>
<comment type="caution">
    <text evidence="1">The sequence shown here is derived from an EMBL/GenBank/DDBJ whole genome shotgun (WGS) entry which is preliminary data.</text>
</comment>
<protein>
    <submittedName>
        <fullName evidence="1">Uncharacterized protein</fullName>
    </submittedName>
</protein>
<gene>
    <name evidence="1" type="ORF">BN12_4000006</name>
</gene>
<dbReference type="RefSeq" id="WP_048555684.1">
    <property type="nucleotide sequence ID" value="NZ_HF570958.1"/>
</dbReference>
<proteinExistence type="predicted"/>
<dbReference type="OrthoDB" id="4866637at2"/>
<evidence type="ECO:0000313" key="1">
    <source>
        <dbReference type="EMBL" id="CCH79114.1"/>
    </source>
</evidence>
<dbReference type="AlphaFoldDB" id="A0A077M4T7"/>
<evidence type="ECO:0000313" key="2">
    <source>
        <dbReference type="Proteomes" id="UP000035721"/>
    </source>
</evidence>
<dbReference type="STRING" id="1194083.BN12_4000006"/>
<organism evidence="1 2">
    <name type="scientific">Nostocoides japonicum T1-X7</name>
    <dbReference type="NCBI Taxonomy" id="1194083"/>
    <lineage>
        <taxon>Bacteria</taxon>
        <taxon>Bacillati</taxon>
        <taxon>Actinomycetota</taxon>
        <taxon>Actinomycetes</taxon>
        <taxon>Micrococcales</taxon>
        <taxon>Intrasporangiaceae</taxon>
        <taxon>Nostocoides</taxon>
    </lineage>
</organism>
<dbReference type="EMBL" id="CAJB01000336">
    <property type="protein sequence ID" value="CCH79114.1"/>
    <property type="molecule type" value="Genomic_DNA"/>
</dbReference>
<name>A0A077M4T7_9MICO</name>